<keyword evidence="2" id="KW-0808">Transferase</keyword>
<dbReference type="InterPro" id="IPR029044">
    <property type="entry name" value="Nucleotide-diphossugar_trans"/>
</dbReference>
<proteinExistence type="predicted"/>
<sequence>MSALLQRQKRAQALPTPFVSVVCPTYNRREFLPYLLYIWQYQDYPADKRELIILDDSPASNADLIAMMSDPSQPNVRYIHSPERLVLGQKRNMLNELATGEYIICFDDDGLLRAE</sequence>
<dbReference type="PANTHER" id="PTHR22916">
    <property type="entry name" value="GLYCOSYLTRANSFERASE"/>
    <property type="match status" value="1"/>
</dbReference>
<accession>A0A485APR0</accession>
<feature type="domain" description="Glycosyltransferase 2-like" evidence="1">
    <location>
        <begin position="20"/>
        <end position="111"/>
    </location>
</feature>
<protein>
    <submittedName>
        <fullName evidence="2">Putative glycosyl transferase</fullName>
    </submittedName>
</protein>
<name>A0A485APR0_KLUCR</name>
<keyword evidence="3" id="KW-1185">Reference proteome</keyword>
<dbReference type="PANTHER" id="PTHR22916:SF3">
    <property type="entry name" value="UDP-GLCNAC:BETAGAL BETA-1,3-N-ACETYLGLUCOSAMINYLTRANSFERASE-LIKE PROTEIN 1"/>
    <property type="match status" value="1"/>
</dbReference>
<reference evidence="2 3" key="1">
    <citation type="submission" date="2019-03" db="EMBL/GenBank/DDBJ databases">
        <authorList>
            <consortium name="Pathogen Informatics"/>
        </authorList>
    </citation>
    <scope>NUCLEOTIDE SEQUENCE [LARGE SCALE GENOMIC DNA]</scope>
    <source>
        <strain evidence="2 3">NCTC12993</strain>
    </source>
</reference>
<organism evidence="2 3">
    <name type="scientific">Kluyvera cryocrescens</name>
    <name type="common">Kluyvera citrophila</name>
    <dbReference type="NCBI Taxonomy" id="580"/>
    <lineage>
        <taxon>Bacteria</taxon>
        <taxon>Pseudomonadati</taxon>
        <taxon>Pseudomonadota</taxon>
        <taxon>Gammaproteobacteria</taxon>
        <taxon>Enterobacterales</taxon>
        <taxon>Enterobacteriaceae</taxon>
        <taxon>Kluyvera</taxon>
    </lineage>
</organism>
<dbReference type="CDD" id="cd00761">
    <property type="entry name" value="Glyco_tranf_GTA_type"/>
    <property type="match status" value="1"/>
</dbReference>
<evidence type="ECO:0000259" key="1">
    <source>
        <dbReference type="Pfam" id="PF00535"/>
    </source>
</evidence>
<dbReference type="AlphaFoldDB" id="A0A485APR0"/>
<dbReference type="Proteomes" id="UP000401081">
    <property type="component" value="Unassembled WGS sequence"/>
</dbReference>
<dbReference type="SUPFAM" id="SSF53448">
    <property type="entry name" value="Nucleotide-diphospho-sugar transferases"/>
    <property type="match status" value="1"/>
</dbReference>
<evidence type="ECO:0000313" key="3">
    <source>
        <dbReference type="Proteomes" id="UP000401081"/>
    </source>
</evidence>
<dbReference type="InterPro" id="IPR001173">
    <property type="entry name" value="Glyco_trans_2-like"/>
</dbReference>
<evidence type="ECO:0000313" key="2">
    <source>
        <dbReference type="EMBL" id="VFS61148.1"/>
    </source>
</evidence>
<dbReference type="EMBL" id="CAADJD010000015">
    <property type="protein sequence ID" value="VFS61148.1"/>
    <property type="molecule type" value="Genomic_DNA"/>
</dbReference>
<dbReference type="Gene3D" id="3.90.550.10">
    <property type="entry name" value="Spore Coat Polysaccharide Biosynthesis Protein SpsA, Chain A"/>
    <property type="match status" value="1"/>
</dbReference>
<gene>
    <name evidence="2" type="ORF">NCTC12993_01789</name>
</gene>
<dbReference type="GO" id="GO:0016758">
    <property type="term" value="F:hexosyltransferase activity"/>
    <property type="evidence" value="ECO:0007669"/>
    <property type="project" value="UniProtKB-ARBA"/>
</dbReference>
<dbReference type="Pfam" id="PF00535">
    <property type="entry name" value="Glycos_transf_2"/>
    <property type="match status" value="1"/>
</dbReference>